<evidence type="ECO:0000313" key="2">
    <source>
        <dbReference type="EMBL" id="GLS00711.1"/>
    </source>
</evidence>
<feature type="transmembrane region" description="Helical" evidence="1">
    <location>
        <begin position="70"/>
        <end position="90"/>
    </location>
</feature>
<name>A0ABQ6BFJ5_9CAUL</name>
<dbReference type="Proteomes" id="UP001156921">
    <property type="component" value="Unassembled WGS sequence"/>
</dbReference>
<gene>
    <name evidence="2" type="ORF">GCM10007859_07190</name>
</gene>
<evidence type="ECO:0000256" key="1">
    <source>
        <dbReference type="SAM" id="Phobius"/>
    </source>
</evidence>
<keyword evidence="1" id="KW-1133">Transmembrane helix</keyword>
<protein>
    <recommendedName>
        <fullName evidence="4">Cytochrome-c oxidase</fullName>
    </recommendedName>
</protein>
<accession>A0ABQ6BFJ5</accession>
<dbReference type="RefSeq" id="WP_284221220.1">
    <property type="nucleotide sequence ID" value="NZ_BSOY01000009.1"/>
</dbReference>
<evidence type="ECO:0000313" key="3">
    <source>
        <dbReference type="Proteomes" id="UP001156921"/>
    </source>
</evidence>
<comment type="caution">
    <text evidence="2">The sequence shown here is derived from an EMBL/GenBank/DDBJ whole genome shotgun (WGS) entry which is preliminary data.</text>
</comment>
<feature type="transmembrane region" description="Helical" evidence="1">
    <location>
        <begin position="39"/>
        <end position="58"/>
    </location>
</feature>
<reference evidence="3" key="1">
    <citation type="journal article" date="2019" name="Int. J. Syst. Evol. Microbiol.">
        <title>The Global Catalogue of Microorganisms (GCM) 10K type strain sequencing project: providing services to taxonomists for standard genome sequencing and annotation.</title>
        <authorList>
            <consortium name="The Broad Institute Genomics Platform"/>
            <consortium name="The Broad Institute Genome Sequencing Center for Infectious Disease"/>
            <person name="Wu L."/>
            <person name="Ma J."/>
        </authorList>
    </citation>
    <scope>NUCLEOTIDE SEQUENCE [LARGE SCALE GENOMIC DNA]</scope>
    <source>
        <strain evidence="3">NBRC 110107</strain>
    </source>
</reference>
<keyword evidence="3" id="KW-1185">Reference proteome</keyword>
<evidence type="ECO:0008006" key="4">
    <source>
        <dbReference type="Google" id="ProtNLM"/>
    </source>
</evidence>
<keyword evidence="1" id="KW-0812">Transmembrane</keyword>
<feature type="transmembrane region" description="Helical" evidence="1">
    <location>
        <begin position="7"/>
        <end position="27"/>
    </location>
</feature>
<feature type="transmembrane region" description="Helical" evidence="1">
    <location>
        <begin position="96"/>
        <end position="118"/>
    </location>
</feature>
<sequence length="128" mass="13954">MFVSNNFLRLGALSALVGMSLGVWMGANQDFVLRPVHAHINLLGFASMMLFGLFYRVFPAAGRGWLPMAHFVLSVIGFLILMPSLTLMLLGKPLFMPGMIASEIMLVASMALFVIIVFNATMAKDQSA</sequence>
<dbReference type="EMBL" id="BSOY01000009">
    <property type="protein sequence ID" value="GLS00711.1"/>
    <property type="molecule type" value="Genomic_DNA"/>
</dbReference>
<keyword evidence="1" id="KW-0472">Membrane</keyword>
<proteinExistence type="predicted"/>
<organism evidence="2 3">
    <name type="scientific">Brevundimonas denitrificans</name>
    <dbReference type="NCBI Taxonomy" id="1443434"/>
    <lineage>
        <taxon>Bacteria</taxon>
        <taxon>Pseudomonadati</taxon>
        <taxon>Pseudomonadota</taxon>
        <taxon>Alphaproteobacteria</taxon>
        <taxon>Caulobacterales</taxon>
        <taxon>Caulobacteraceae</taxon>
        <taxon>Brevundimonas</taxon>
    </lineage>
</organism>